<dbReference type="AlphaFoldDB" id="A0A346NJM1"/>
<keyword evidence="3" id="KW-1185">Reference proteome</keyword>
<dbReference type="Gene3D" id="3.40.50.12230">
    <property type="match status" value="1"/>
</dbReference>
<proteinExistence type="predicted"/>
<dbReference type="CDD" id="cd08369">
    <property type="entry name" value="FMT_core"/>
    <property type="match status" value="1"/>
</dbReference>
<dbReference type="InterPro" id="IPR036477">
    <property type="entry name" value="Formyl_transf_N_sf"/>
</dbReference>
<reference evidence="2 3" key="1">
    <citation type="submission" date="2018-08" db="EMBL/GenBank/DDBJ databases">
        <title>Salinimonas sediminis sp. nov., a piezophilic bacterium isolated from a deep-sea sediment sample from the New Britain Trench.</title>
        <authorList>
            <person name="Cao J."/>
        </authorList>
    </citation>
    <scope>NUCLEOTIDE SEQUENCE [LARGE SCALE GENOMIC DNA]</scope>
    <source>
        <strain evidence="2 3">N102</strain>
    </source>
</reference>
<sequence length="241" mass="27295">MKIILCGYHWAGCRALDLLLEQATELFVYTHEAPYHVADLMALANARNIRFSCEKISVSNLPFDPDILVSVYYRYIIPGDVINACQQKAINLHPSLLPRYRGCSSLTWAIINGESEVGYSYHYIDETIDTGNILVQQNIPVYDWDTQGSLYYRVMFEALTTLLPVVQKVLAGEPGAPQQGTPSYYKRGAPYGGEIASQWPLEKVARFIRAMTFPPYPEATYQGESVRTLDDFKQLLDRDIP</sequence>
<name>A0A346NJM1_9ALTE</name>
<dbReference type="RefSeq" id="WP_117315741.1">
    <property type="nucleotide sequence ID" value="NZ_CP031769.1"/>
</dbReference>
<protein>
    <submittedName>
        <fullName evidence="2">Formyl transferase</fullName>
    </submittedName>
</protein>
<dbReference type="SUPFAM" id="SSF53328">
    <property type="entry name" value="Formyltransferase"/>
    <property type="match status" value="1"/>
</dbReference>
<evidence type="ECO:0000313" key="3">
    <source>
        <dbReference type="Proteomes" id="UP000262073"/>
    </source>
</evidence>
<dbReference type="OrthoDB" id="9806170at2"/>
<dbReference type="Proteomes" id="UP000262073">
    <property type="component" value="Chromosome"/>
</dbReference>
<dbReference type="KEGG" id="salm:D0Y50_04660"/>
<accession>A0A346NJM1</accession>
<dbReference type="PANTHER" id="PTHR11138:SF5">
    <property type="entry name" value="METHIONYL-TRNA FORMYLTRANSFERASE, MITOCHONDRIAL"/>
    <property type="match status" value="1"/>
</dbReference>
<dbReference type="InterPro" id="IPR002376">
    <property type="entry name" value="Formyl_transf_N"/>
</dbReference>
<dbReference type="GO" id="GO:0005829">
    <property type="term" value="C:cytosol"/>
    <property type="evidence" value="ECO:0007669"/>
    <property type="project" value="TreeGrafter"/>
</dbReference>
<evidence type="ECO:0000313" key="2">
    <source>
        <dbReference type="EMBL" id="AXR05728.1"/>
    </source>
</evidence>
<dbReference type="Pfam" id="PF00551">
    <property type="entry name" value="Formyl_trans_N"/>
    <property type="match status" value="1"/>
</dbReference>
<feature type="domain" description="Formyl transferase N-terminal" evidence="1">
    <location>
        <begin position="33"/>
        <end position="161"/>
    </location>
</feature>
<keyword evidence="2" id="KW-0808">Transferase</keyword>
<gene>
    <name evidence="2" type="ORF">D0Y50_04660</name>
</gene>
<organism evidence="2 3">
    <name type="scientific">Salinimonas sediminis</name>
    <dbReference type="NCBI Taxonomy" id="2303538"/>
    <lineage>
        <taxon>Bacteria</taxon>
        <taxon>Pseudomonadati</taxon>
        <taxon>Pseudomonadota</taxon>
        <taxon>Gammaproteobacteria</taxon>
        <taxon>Alteromonadales</taxon>
        <taxon>Alteromonadaceae</taxon>
        <taxon>Alteromonas/Salinimonas group</taxon>
        <taxon>Salinimonas</taxon>
    </lineage>
</organism>
<dbReference type="PANTHER" id="PTHR11138">
    <property type="entry name" value="METHIONYL-TRNA FORMYLTRANSFERASE"/>
    <property type="match status" value="1"/>
</dbReference>
<evidence type="ECO:0000259" key="1">
    <source>
        <dbReference type="Pfam" id="PF00551"/>
    </source>
</evidence>
<dbReference type="GO" id="GO:0004479">
    <property type="term" value="F:methionyl-tRNA formyltransferase activity"/>
    <property type="evidence" value="ECO:0007669"/>
    <property type="project" value="TreeGrafter"/>
</dbReference>
<dbReference type="EMBL" id="CP031769">
    <property type="protein sequence ID" value="AXR05728.1"/>
    <property type="molecule type" value="Genomic_DNA"/>
</dbReference>